<reference evidence="2" key="1">
    <citation type="submission" date="2021-04" db="EMBL/GenBank/DDBJ databases">
        <authorList>
            <person name="Rodrigo-Torres L."/>
            <person name="Arahal R. D."/>
            <person name="Lucena T."/>
        </authorList>
    </citation>
    <scope>NUCLEOTIDE SEQUENCE</scope>
    <source>
        <strain evidence="2">AS29M-1</strain>
    </source>
</reference>
<feature type="signal peptide" evidence="1">
    <location>
        <begin position="1"/>
        <end position="19"/>
    </location>
</feature>
<keyword evidence="1" id="KW-0732">Signal</keyword>
<evidence type="ECO:0000313" key="3">
    <source>
        <dbReference type="Proteomes" id="UP000683507"/>
    </source>
</evidence>
<protein>
    <recommendedName>
        <fullName evidence="4">Type IX secretion system membrane protein PorP/SprF</fullName>
    </recommendedName>
</protein>
<dbReference type="InterPro" id="IPR019861">
    <property type="entry name" value="PorP/SprF_Bacteroidetes"/>
</dbReference>
<evidence type="ECO:0000313" key="2">
    <source>
        <dbReference type="EMBL" id="CAG5084408.1"/>
    </source>
</evidence>
<dbReference type="Proteomes" id="UP000683507">
    <property type="component" value="Chromosome"/>
</dbReference>
<dbReference type="EMBL" id="OU015584">
    <property type="protein sequence ID" value="CAG5084408.1"/>
    <property type="molecule type" value="Genomic_DNA"/>
</dbReference>
<evidence type="ECO:0000256" key="1">
    <source>
        <dbReference type="SAM" id="SignalP"/>
    </source>
</evidence>
<dbReference type="Pfam" id="PF11751">
    <property type="entry name" value="PorP_SprF"/>
    <property type="match status" value="1"/>
</dbReference>
<keyword evidence="3" id="KW-1185">Reference proteome</keyword>
<dbReference type="AlphaFoldDB" id="A0A916JNZ3"/>
<feature type="chain" id="PRO_5037287599" description="Type IX secretion system membrane protein PorP/SprF" evidence="1">
    <location>
        <begin position="20"/>
        <end position="308"/>
    </location>
</feature>
<sequence length="308" mass="34135">MKKILLTLTVACSGLFATAQQDYQFTHYMFDNLSFNPGYAGITKSICGTALFREQWAQFTGNPRTGLVNVHAPVQFLRGGLGLTYVNDQLGFEKNNIVRLAYSYHLGLGAGDLGIGVSAGIIQKSIQANWITPDGTPWGDDASIASNNGSDLVPDINFGVFYRTNQLYMGISATHLGQFDMDQLNLQNVHHYWVTAGYKYQINPDWVLRPSILAKTDAKSTQIDLNVNVLFRDMVWAGVSYRLSDAIAPMLGYQTKIGDGLLRIGYAYDVTTSQLSGYSKGSHDIMLNYCFSLEKPPVIQKSKNPRFL</sequence>
<dbReference type="NCBIfam" id="TIGR03519">
    <property type="entry name" value="T9SS_PorP_fam"/>
    <property type="match status" value="1"/>
</dbReference>
<proteinExistence type="predicted"/>
<organism evidence="2 3">
    <name type="scientific">Parvicella tangerina</name>
    <dbReference type="NCBI Taxonomy" id="2829795"/>
    <lineage>
        <taxon>Bacteria</taxon>
        <taxon>Pseudomonadati</taxon>
        <taxon>Bacteroidota</taxon>
        <taxon>Flavobacteriia</taxon>
        <taxon>Flavobacteriales</taxon>
        <taxon>Parvicellaceae</taxon>
        <taxon>Parvicella</taxon>
    </lineage>
</organism>
<dbReference type="SUPFAM" id="SSF56935">
    <property type="entry name" value="Porins"/>
    <property type="match status" value="1"/>
</dbReference>
<evidence type="ECO:0008006" key="4">
    <source>
        <dbReference type="Google" id="ProtNLM"/>
    </source>
</evidence>
<accession>A0A916JNZ3</accession>
<gene>
    <name evidence="2" type="ORF">CRYO30217_02458</name>
</gene>
<dbReference type="KEGG" id="ptan:CRYO30217_02458"/>
<dbReference type="RefSeq" id="WP_258542687.1">
    <property type="nucleotide sequence ID" value="NZ_OU015584.1"/>
</dbReference>
<name>A0A916JNZ3_9FLAO</name>